<sequence>MAIDVSHVAVLNILRNVKDLDGIKVCSYIPVCSNVVTGVIYDVDAAIPSSDLCVWSIVKPANEASVIAKVARLGTSRCLRINFKGTLPSYVKVGHFRHPVRPFVPKPPQCRNCVKIGHTLELDTSLAYMYFLKFRIGICVPSTCSLEDIRSLASYFGKQMKTNVTVPWCEVKQKVVLPDYYVAILVIFGCGILVVITGTLLEITPKVRRVVRREPEPLKEPEKNILRQLLEAFSAYSNGRKILSTKTNDRSLRCLHGIRFISMLWVMLGHVYFSRNNSIVSGAIRAKGLGKDVAFQVVLNASLSVDTFFLLSGLLLMFVCYGKLQQDKGRFDFLMYYIHRYIRLTPPFLMVSLTLILGPPWMSGPLWHETVDRFAEGCKRYWWTNIIYISAWMKTQEVCLPHGWYLSCDMQYFIIAPIFFITLYRRPAVGLGLIGAFAFASMAITGLVTYSYDYGPVALFSIPDDENLNAFLNDIAFRPYTHFPSFAVGLCLGYLIYKYRQVKMSRRIQLVGWLSSVTTGLTIVYGVYEWNAHSPPGPFLSVLYGATSRPAWTLCVAWVTFACVSGHGGFVDTLLSWKAFVPLSKMTFMVYLLHPPLMFMYAAHTMNAIYVTQFMVVYVYFAHLLACYMAAFVGCVTCETPFINVEKILFRALNDYRKSRKAEASPECMAHLQQPARTTGGVLVLDSIAHAVPESAAATTGSCFIAAGSECERGDICRL</sequence>
<feature type="transmembrane region" description="Helical" evidence="1">
    <location>
        <begin position="341"/>
        <end position="362"/>
    </location>
</feature>
<keyword evidence="4" id="KW-1185">Reference proteome</keyword>
<feature type="transmembrane region" description="Helical" evidence="1">
    <location>
        <begin position="480"/>
        <end position="497"/>
    </location>
</feature>
<dbReference type="PANTHER" id="PTHR11161:SF0">
    <property type="entry name" value="O-ACYLTRANSFERASE LIKE PROTEIN"/>
    <property type="match status" value="1"/>
</dbReference>
<comment type="caution">
    <text evidence="3">The sequence shown here is derived from an EMBL/GenBank/DDBJ whole genome shotgun (WGS) entry which is preliminary data.</text>
</comment>
<protein>
    <recommendedName>
        <fullName evidence="2">Acyltransferase 3 domain-containing protein</fullName>
    </recommendedName>
</protein>
<evidence type="ECO:0000259" key="2">
    <source>
        <dbReference type="Pfam" id="PF01757"/>
    </source>
</evidence>
<feature type="transmembrane region" description="Helical" evidence="1">
    <location>
        <begin position="293"/>
        <end position="320"/>
    </location>
</feature>
<gene>
    <name evidence="3" type="ORF">HPB51_012281</name>
</gene>
<dbReference type="InterPro" id="IPR052728">
    <property type="entry name" value="O2_lipid_transport_reg"/>
</dbReference>
<dbReference type="GO" id="GO:0016747">
    <property type="term" value="F:acyltransferase activity, transferring groups other than amino-acyl groups"/>
    <property type="evidence" value="ECO:0007669"/>
    <property type="project" value="InterPro"/>
</dbReference>
<reference evidence="3" key="1">
    <citation type="journal article" date="2020" name="Cell">
        <title>Large-Scale Comparative Analyses of Tick Genomes Elucidate Their Genetic Diversity and Vector Capacities.</title>
        <authorList>
            <consortium name="Tick Genome and Microbiome Consortium (TIGMIC)"/>
            <person name="Jia N."/>
            <person name="Wang J."/>
            <person name="Shi W."/>
            <person name="Du L."/>
            <person name="Sun Y."/>
            <person name="Zhan W."/>
            <person name="Jiang J.F."/>
            <person name="Wang Q."/>
            <person name="Zhang B."/>
            <person name="Ji P."/>
            <person name="Bell-Sakyi L."/>
            <person name="Cui X.M."/>
            <person name="Yuan T.T."/>
            <person name="Jiang B.G."/>
            <person name="Yang W.F."/>
            <person name="Lam T.T."/>
            <person name="Chang Q.C."/>
            <person name="Ding S.J."/>
            <person name="Wang X.J."/>
            <person name="Zhu J.G."/>
            <person name="Ruan X.D."/>
            <person name="Zhao L."/>
            <person name="Wei J.T."/>
            <person name="Ye R.Z."/>
            <person name="Que T.C."/>
            <person name="Du C.H."/>
            <person name="Zhou Y.H."/>
            <person name="Cheng J.X."/>
            <person name="Dai P.F."/>
            <person name="Guo W.B."/>
            <person name="Han X.H."/>
            <person name="Huang E.J."/>
            <person name="Li L.F."/>
            <person name="Wei W."/>
            <person name="Gao Y.C."/>
            <person name="Liu J.Z."/>
            <person name="Shao H.Z."/>
            <person name="Wang X."/>
            <person name="Wang C.C."/>
            <person name="Yang T.C."/>
            <person name="Huo Q.B."/>
            <person name="Li W."/>
            <person name="Chen H.Y."/>
            <person name="Chen S.E."/>
            <person name="Zhou L.G."/>
            <person name="Ni X.B."/>
            <person name="Tian J.H."/>
            <person name="Sheng Y."/>
            <person name="Liu T."/>
            <person name="Pan Y.S."/>
            <person name="Xia L.Y."/>
            <person name="Li J."/>
            <person name="Zhao F."/>
            <person name="Cao W.C."/>
        </authorList>
    </citation>
    <scope>NUCLEOTIDE SEQUENCE</scope>
    <source>
        <strain evidence="3">Rmic-2018</strain>
    </source>
</reference>
<evidence type="ECO:0000313" key="4">
    <source>
        <dbReference type="Proteomes" id="UP000821866"/>
    </source>
</evidence>
<name>A0A9J6EG48_RHIMP</name>
<accession>A0A9J6EG48</accession>
<reference evidence="3" key="2">
    <citation type="submission" date="2021-09" db="EMBL/GenBank/DDBJ databases">
        <authorList>
            <person name="Jia N."/>
            <person name="Wang J."/>
            <person name="Shi W."/>
            <person name="Du L."/>
            <person name="Sun Y."/>
            <person name="Zhan W."/>
            <person name="Jiang J."/>
            <person name="Wang Q."/>
            <person name="Zhang B."/>
            <person name="Ji P."/>
            <person name="Sakyi L.B."/>
            <person name="Cui X."/>
            <person name="Yuan T."/>
            <person name="Jiang B."/>
            <person name="Yang W."/>
            <person name="Lam T.T.-Y."/>
            <person name="Chang Q."/>
            <person name="Ding S."/>
            <person name="Wang X."/>
            <person name="Zhu J."/>
            <person name="Ruan X."/>
            <person name="Zhao L."/>
            <person name="Wei J."/>
            <person name="Que T."/>
            <person name="Du C."/>
            <person name="Cheng J."/>
            <person name="Dai P."/>
            <person name="Han X."/>
            <person name="Huang E."/>
            <person name="Gao Y."/>
            <person name="Liu J."/>
            <person name="Shao H."/>
            <person name="Ye R."/>
            <person name="Li L."/>
            <person name="Wei W."/>
            <person name="Wang X."/>
            <person name="Wang C."/>
            <person name="Huo Q."/>
            <person name="Li W."/>
            <person name="Guo W."/>
            <person name="Chen H."/>
            <person name="Chen S."/>
            <person name="Zhou L."/>
            <person name="Zhou L."/>
            <person name="Ni X."/>
            <person name="Tian J."/>
            <person name="Zhou Y."/>
            <person name="Sheng Y."/>
            <person name="Liu T."/>
            <person name="Pan Y."/>
            <person name="Xia L."/>
            <person name="Li J."/>
            <person name="Zhao F."/>
            <person name="Cao W."/>
        </authorList>
    </citation>
    <scope>NUCLEOTIDE SEQUENCE</scope>
    <source>
        <strain evidence="3">Rmic-2018</strain>
        <tissue evidence="3">Larvae</tissue>
    </source>
</reference>
<evidence type="ECO:0000313" key="3">
    <source>
        <dbReference type="EMBL" id="KAH8033425.1"/>
    </source>
</evidence>
<feature type="transmembrane region" description="Helical" evidence="1">
    <location>
        <begin position="403"/>
        <end position="424"/>
    </location>
</feature>
<evidence type="ECO:0000256" key="1">
    <source>
        <dbReference type="SAM" id="Phobius"/>
    </source>
</evidence>
<feature type="transmembrane region" description="Helical" evidence="1">
    <location>
        <begin position="509"/>
        <end position="528"/>
    </location>
</feature>
<dbReference type="PANTHER" id="PTHR11161">
    <property type="entry name" value="O-ACYLTRANSFERASE"/>
    <property type="match status" value="1"/>
</dbReference>
<feature type="transmembrane region" description="Helical" evidence="1">
    <location>
        <begin position="551"/>
        <end position="577"/>
    </location>
</feature>
<feature type="transmembrane region" description="Helical" evidence="1">
    <location>
        <begin position="431"/>
        <end position="452"/>
    </location>
</feature>
<dbReference type="Pfam" id="PF01757">
    <property type="entry name" value="Acyl_transf_3"/>
    <property type="match status" value="1"/>
</dbReference>
<organism evidence="3 4">
    <name type="scientific">Rhipicephalus microplus</name>
    <name type="common">Cattle tick</name>
    <name type="synonym">Boophilus microplus</name>
    <dbReference type="NCBI Taxonomy" id="6941"/>
    <lineage>
        <taxon>Eukaryota</taxon>
        <taxon>Metazoa</taxon>
        <taxon>Ecdysozoa</taxon>
        <taxon>Arthropoda</taxon>
        <taxon>Chelicerata</taxon>
        <taxon>Arachnida</taxon>
        <taxon>Acari</taxon>
        <taxon>Parasitiformes</taxon>
        <taxon>Ixodida</taxon>
        <taxon>Ixodoidea</taxon>
        <taxon>Ixodidae</taxon>
        <taxon>Rhipicephalinae</taxon>
        <taxon>Rhipicephalus</taxon>
        <taxon>Boophilus</taxon>
    </lineage>
</organism>
<feature type="transmembrane region" description="Helical" evidence="1">
    <location>
        <begin position="589"/>
        <end position="611"/>
    </location>
</feature>
<dbReference type="AlphaFoldDB" id="A0A9J6EG48"/>
<dbReference type="EMBL" id="JABSTU010000004">
    <property type="protein sequence ID" value="KAH8033425.1"/>
    <property type="molecule type" value="Genomic_DNA"/>
</dbReference>
<feature type="transmembrane region" description="Helical" evidence="1">
    <location>
        <begin position="180"/>
        <end position="203"/>
    </location>
</feature>
<keyword evidence="1" id="KW-0812">Transmembrane</keyword>
<dbReference type="Proteomes" id="UP000821866">
    <property type="component" value="Chromosome 2"/>
</dbReference>
<keyword evidence="1" id="KW-1133">Transmembrane helix</keyword>
<feature type="transmembrane region" description="Helical" evidence="1">
    <location>
        <begin position="617"/>
        <end position="638"/>
    </location>
</feature>
<proteinExistence type="predicted"/>
<feature type="transmembrane region" description="Helical" evidence="1">
    <location>
        <begin position="254"/>
        <end position="273"/>
    </location>
</feature>
<feature type="domain" description="Acyltransferase 3" evidence="2">
    <location>
        <begin position="254"/>
        <end position="637"/>
    </location>
</feature>
<dbReference type="InterPro" id="IPR002656">
    <property type="entry name" value="Acyl_transf_3_dom"/>
</dbReference>
<keyword evidence="1" id="KW-0472">Membrane</keyword>
<dbReference type="VEuPathDB" id="VectorBase:LOC119162263"/>